<dbReference type="InterPro" id="IPR014718">
    <property type="entry name" value="GH-type_carb-bd"/>
</dbReference>
<dbReference type="EMBL" id="JABAEW010000009">
    <property type="protein sequence ID" value="NMD86189.1"/>
    <property type="molecule type" value="Genomic_DNA"/>
</dbReference>
<dbReference type="GO" id="GO:0005975">
    <property type="term" value="P:carbohydrate metabolic process"/>
    <property type="evidence" value="ECO:0007669"/>
    <property type="project" value="InterPro"/>
</dbReference>
<reference evidence="3 4" key="1">
    <citation type="submission" date="2020-04" db="EMBL/GenBank/DDBJ databases">
        <authorList>
            <person name="Hitch T.C.A."/>
            <person name="Wylensek D."/>
            <person name="Clavel T."/>
        </authorList>
    </citation>
    <scope>NUCLEOTIDE SEQUENCE [LARGE SCALE GENOMIC DNA]</scope>
    <source>
        <strain evidence="3 4">COR2-253-APC-1A</strain>
    </source>
</reference>
<dbReference type="InterPro" id="IPR008928">
    <property type="entry name" value="6-hairpin_glycosidase_sf"/>
</dbReference>
<dbReference type="GO" id="GO:0030246">
    <property type="term" value="F:carbohydrate binding"/>
    <property type="evidence" value="ECO:0007669"/>
    <property type="project" value="InterPro"/>
</dbReference>
<evidence type="ECO:0000313" key="3">
    <source>
        <dbReference type="EMBL" id="NMD86189.1"/>
    </source>
</evidence>
<accession>A0A848AY71</accession>
<dbReference type="Pfam" id="PF17678">
    <property type="entry name" value="Glyco_hydro_92N"/>
    <property type="match status" value="1"/>
</dbReference>
<evidence type="ECO:0000259" key="2">
    <source>
        <dbReference type="Pfam" id="PF17678"/>
    </source>
</evidence>
<dbReference type="InterPro" id="IPR012939">
    <property type="entry name" value="Glyco_hydro_92"/>
</dbReference>
<dbReference type="InterPro" id="IPR005887">
    <property type="entry name" value="GH92_a_mannosidase_put"/>
</dbReference>
<dbReference type="Proteomes" id="UP000576225">
    <property type="component" value="Unassembled WGS sequence"/>
</dbReference>
<dbReference type="Gene3D" id="1.20.1610.10">
    <property type="entry name" value="alpha-1,2-mannosidases domains"/>
    <property type="match status" value="1"/>
</dbReference>
<dbReference type="RefSeq" id="WP_168962006.1">
    <property type="nucleotide sequence ID" value="NZ_JABAEW010000009.1"/>
</dbReference>
<dbReference type="Gene3D" id="1.20.1050.60">
    <property type="entry name" value="alpha-1,2-mannosidase"/>
    <property type="match status" value="1"/>
</dbReference>
<sequence length="736" mass="84158">MKNTFFSYVNPQIGVDRGNCLIGPYRPFSLVRLGPDCEIPHHTTTGYHSNSPVIGFSHTHVSGTGGVSRYGNIRVMPFTGIPLYHDAPPFFQVPWGRRSDAMLSREQTAVGYYAARQDFFGINLELTSTEHVGVHRYHFDDGREAWIFLDLGACIQALHTMPGEICPFEHWEQNPRSDGGFLEMSDCRTVRGRADLRGGWGNSMPYSVYFQMEFDQEIRCAEFANAGGMVPGGVMKLVSGKNCAGIFCFGKINELNIRVGISLVSIANAEASLRRESDGRDFDQIRQESEAQWEQLFADFEVIGGSFEERTLFYTMLYRLHCMPTDLGVDQENPFWKTGRRAFTDYYCLWDSVRNSNSFFLLFNPELARDFLNNLIEIAEHSGGWLSDAYIANRHAYQQGACSADIIFAEAAGKELTGVDYRRAFQLICFNHETNSPAPQVTGRARRDWNEIGYLSTRIRKGCVSRHIEYSFCDWCTARLAEFLDEPELCERYDRLARQVWNLWEPERGMFAPRNPDGQFLPQSDYWQISHTESHNDLACCESPIATWCLNVFHDFPGLIERMGGRDAFRKHLDRLFDSGIWFLKETMAHIPHLYTLIGEPERSAEHVRYALRSQYRPTPDGLRDDEDFGCQSSWYLWNAIGLYPLIGHSIYLLSPPLFSYCRLKTGTGHIIIKTNRSAGSDYIIGLRCNGRELDRAWLHHEELQGECVLEFLLAAQPEQWGKRTLPFVLTAAPML</sequence>
<evidence type="ECO:0000259" key="1">
    <source>
        <dbReference type="Pfam" id="PF07971"/>
    </source>
</evidence>
<dbReference type="InterPro" id="IPR050883">
    <property type="entry name" value="PNGase"/>
</dbReference>
<dbReference type="AlphaFoldDB" id="A0A848AY71"/>
<dbReference type="NCBIfam" id="TIGR01180">
    <property type="entry name" value="aman2_put"/>
    <property type="match status" value="1"/>
</dbReference>
<evidence type="ECO:0000313" key="4">
    <source>
        <dbReference type="Proteomes" id="UP000576225"/>
    </source>
</evidence>
<feature type="domain" description="Glycosyl hydrolase family 92 N-terminal" evidence="2">
    <location>
        <begin position="8"/>
        <end position="262"/>
    </location>
</feature>
<dbReference type="PANTHER" id="PTHR12143:SF43">
    <property type="entry name" value="PUTATIVE-RELATED"/>
    <property type="match status" value="1"/>
</dbReference>
<evidence type="ECO:0008006" key="5">
    <source>
        <dbReference type="Google" id="ProtNLM"/>
    </source>
</evidence>
<organism evidence="3 4">
    <name type="scientific">Victivallis vadensis</name>
    <dbReference type="NCBI Taxonomy" id="172901"/>
    <lineage>
        <taxon>Bacteria</taxon>
        <taxon>Pseudomonadati</taxon>
        <taxon>Lentisphaerota</taxon>
        <taxon>Lentisphaeria</taxon>
        <taxon>Victivallales</taxon>
        <taxon>Victivallaceae</taxon>
        <taxon>Victivallis</taxon>
    </lineage>
</organism>
<gene>
    <name evidence="3" type="ORF">HF882_06280</name>
</gene>
<dbReference type="InterPro" id="IPR041371">
    <property type="entry name" value="GH92_N"/>
</dbReference>
<proteinExistence type="predicted"/>
<dbReference type="Pfam" id="PF07971">
    <property type="entry name" value="Glyco_hydro_92"/>
    <property type="match status" value="1"/>
</dbReference>
<dbReference type="GO" id="GO:0006516">
    <property type="term" value="P:glycoprotein catabolic process"/>
    <property type="evidence" value="ECO:0007669"/>
    <property type="project" value="TreeGrafter"/>
</dbReference>
<dbReference type="PANTHER" id="PTHR12143">
    <property type="entry name" value="PEPTIDE N-GLYCANASE PNGASE -RELATED"/>
    <property type="match status" value="1"/>
</dbReference>
<dbReference type="GO" id="GO:0005829">
    <property type="term" value="C:cytosol"/>
    <property type="evidence" value="ECO:0007669"/>
    <property type="project" value="TreeGrafter"/>
</dbReference>
<dbReference type="Gene3D" id="2.70.98.10">
    <property type="match status" value="1"/>
</dbReference>
<name>A0A848AY71_9BACT</name>
<dbReference type="GO" id="GO:0000224">
    <property type="term" value="F:peptide-N4-(N-acetyl-beta-glucosaminyl)asparagine amidase activity"/>
    <property type="evidence" value="ECO:0007669"/>
    <property type="project" value="TreeGrafter"/>
</dbReference>
<dbReference type="SUPFAM" id="SSF48208">
    <property type="entry name" value="Six-hairpin glycosidases"/>
    <property type="match status" value="1"/>
</dbReference>
<feature type="domain" description="Glycosyl hydrolase family 92" evidence="1">
    <location>
        <begin position="268"/>
        <end position="714"/>
    </location>
</feature>
<protein>
    <recommendedName>
        <fullName evidence="5">Alpha-1,2-mannosidase</fullName>
    </recommendedName>
</protein>
<comment type="caution">
    <text evidence="3">The sequence shown here is derived from an EMBL/GenBank/DDBJ whole genome shotgun (WGS) entry which is preliminary data.</text>
</comment>
<dbReference type="Gene3D" id="3.30.2080.10">
    <property type="entry name" value="GH92 mannosidase domain"/>
    <property type="match status" value="1"/>
</dbReference>